<dbReference type="Proteomes" id="UP001153555">
    <property type="component" value="Unassembled WGS sequence"/>
</dbReference>
<dbReference type="GO" id="GO:0003723">
    <property type="term" value="F:RNA binding"/>
    <property type="evidence" value="ECO:0007669"/>
    <property type="project" value="InterPro"/>
</dbReference>
<accession>A0A9N7RG33</accession>
<evidence type="ECO:0000256" key="1">
    <source>
        <dbReference type="ARBA" id="ARBA00006643"/>
    </source>
</evidence>
<dbReference type="PROSITE" id="PS51375">
    <property type="entry name" value="PPR"/>
    <property type="match status" value="5"/>
</dbReference>
<feature type="domain" description="DYW" evidence="4">
    <location>
        <begin position="580"/>
        <end position="617"/>
    </location>
</feature>
<dbReference type="Pfam" id="PF14432">
    <property type="entry name" value="DYW_deaminase"/>
    <property type="match status" value="1"/>
</dbReference>
<feature type="repeat" description="PPR" evidence="3">
    <location>
        <begin position="400"/>
        <end position="435"/>
    </location>
</feature>
<dbReference type="InterPro" id="IPR002885">
    <property type="entry name" value="PPR_rpt"/>
</dbReference>
<protein>
    <submittedName>
        <fullName evidence="5">Tetratricopeptide repeat (TPR)-like superfamily protein</fullName>
    </submittedName>
</protein>
<dbReference type="NCBIfam" id="TIGR00756">
    <property type="entry name" value="PPR"/>
    <property type="match status" value="4"/>
</dbReference>
<reference evidence="5" key="1">
    <citation type="submission" date="2019-12" db="EMBL/GenBank/DDBJ databases">
        <authorList>
            <person name="Scholes J."/>
        </authorList>
    </citation>
    <scope>NUCLEOTIDE SEQUENCE</scope>
</reference>
<dbReference type="FunFam" id="1.25.40.10:FF:000144">
    <property type="entry name" value="Pentatricopeptide repeat-containing protein, mitochondrial"/>
    <property type="match status" value="1"/>
</dbReference>
<organism evidence="5 6">
    <name type="scientific">Striga hermonthica</name>
    <name type="common">Purple witchweed</name>
    <name type="synonym">Buchnera hermonthica</name>
    <dbReference type="NCBI Taxonomy" id="68872"/>
    <lineage>
        <taxon>Eukaryota</taxon>
        <taxon>Viridiplantae</taxon>
        <taxon>Streptophyta</taxon>
        <taxon>Embryophyta</taxon>
        <taxon>Tracheophyta</taxon>
        <taxon>Spermatophyta</taxon>
        <taxon>Magnoliopsida</taxon>
        <taxon>eudicotyledons</taxon>
        <taxon>Gunneridae</taxon>
        <taxon>Pentapetalae</taxon>
        <taxon>asterids</taxon>
        <taxon>lamiids</taxon>
        <taxon>Lamiales</taxon>
        <taxon>Orobanchaceae</taxon>
        <taxon>Buchnereae</taxon>
        <taxon>Striga</taxon>
    </lineage>
</organism>
<dbReference type="InterPro" id="IPR032867">
    <property type="entry name" value="DYW_dom"/>
</dbReference>
<dbReference type="AlphaFoldDB" id="A0A9N7RG33"/>
<evidence type="ECO:0000313" key="6">
    <source>
        <dbReference type="Proteomes" id="UP001153555"/>
    </source>
</evidence>
<evidence type="ECO:0000256" key="2">
    <source>
        <dbReference type="ARBA" id="ARBA00022737"/>
    </source>
</evidence>
<evidence type="ECO:0000256" key="3">
    <source>
        <dbReference type="PROSITE-ProRule" id="PRU00708"/>
    </source>
</evidence>
<sequence length="619" mass="68270">MFARSLRNSPSNLLFPLPIQTKHTFSYSRPASAAAARPESFISLCAQGRLKEAIAVHFPLIQSKPVLVSHLLKACIACSSLPKALQVHSVAIAAGWSDIKFVSNHLVNAYTKLGSLETALKVFDKMPHKNIMSYNIIISGHIQNGQLDLAMEVLEEMGPRNIATWNAVIAGMIRFEQNEEGLRLFHKMHENGISPDAYTLSSVQRGCAGLKDLAKGKQVHGYTVKSGLGFDLAVGSSTAHMYMRCGCLQEGELLIELMTSRNLIAFNTLIAGRVWNGFPSGALDAYLDMRTAGLRPDKITFASLITSCSDLSTLSQGQQIHSEVVKAGVTSVAAVNSSLISMYSHCGCLNEAVRVFEEKGSGERDHVLWSSMISAYGFHGKGKEAMEIFKEMEIDGIEANEVTFLSLLYACSHCGLKDEGFEFIDKMVNEYGLKPDAKHYTCLVDLLGRSGRLEEAEGLIRSMPVEVDAITWKTLLSACKIHKNADMAGRITEEIIKLDPHDSASYVLLSNTQASARRWQDVLEVRKKMNGIMVKKELGISWVELKNKFHIFSVGDKSHPMSEEIESCLNDLMVEIRARGYVPNLGASLHDMDLEENEYNLAHHSEKLALAFALMSIPL</sequence>
<dbReference type="FunFam" id="1.25.40.10:FF:000344">
    <property type="entry name" value="Pentatricopeptide repeat-containing protein"/>
    <property type="match status" value="1"/>
</dbReference>
<dbReference type="Pfam" id="PF13041">
    <property type="entry name" value="PPR_2"/>
    <property type="match status" value="2"/>
</dbReference>
<proteinExistence type="inferred from homology"/>
<dbReference type="Pfam" id="PF20431">
    <property type="entry name" value="E_motif"/>
    <property type="match status" value="1"/>
</dbReference>
<keyword evidence="6" id="KW-1185">Reference proteome</keyword>
<dbReference type="InterPro" id="IPR046960">
    <property type="entry name" value="PPR_At4g14850-like_plant"/>
</dbReference>
<dbReference type="InterPro" id="IPR046848">
    <property type="entry name" value="E_motif"/>
</dbReference>
<evidence type="ECO:0000259" key="4">
    <source>
        <dbReference type="Pfam" id="PF14432"/>
    </source>
</evidence>
<evidence type="ECO:0000313" key="5">
    <source>
        <dbReference type="EMBL" id="CAA0829098.1"/>
    </source>
</evidence>
<dbReference type="InterPro" id="IPR046849">
    <property type="entry name" value="E2_motif"/>
</dbReference>
<dbReference type="EMBL" id="CACSLK010027773">
    <property type="protein sequence ID" value="CAA0829098.1"/>
    <property type="molecule type" value="Genomic_DNA"/>
</dbReference>
<feature type="repeat" description="PPR" evidence="3">
    <location>
        <begin position="262"/>
        <end position="296"/>
    </location>
</feature>
<dbReference type="Pfam" id="PF20430">
    <property type="entry name" value="Eplus_motif"/>
    <property type="match status" value="1"/>
</dbReference>
<dbReference type="PANTHER" id="PTHR47926:SF409">
    <property type="entry name" value="DYW DOMAIN-CONTAINING PROTEIN"/>
    <property type="match status" value="1"/>
</dbReference>
<dbReference type="GO" id="GO:0009451">
    <property type="term" value="P:RNA modification"/>
    <property type="evidence" value="ECO:0007669"/>
    <property type="project" value="InterPro"/>
</dbReference>
<gene>
    <name evidence="5" type="ORF">SHERM_24688</name>
</gene>
<feature type="repeat" description="PPR" evidence="3">
    <location>
        <begin position="130"/>
        <end position="160"/>
    </location>
</feature>
<name>A0A9N7RG33_STRHE</name>
<dbReference type="FunFam" id="1.25.40.10:FF:000366">
    <property type="entry name" value="Pentatricopeptide (PPR) repeat-containing protein"/>
    <property type="match status" value="1"/>
</dbReference>
<dbReference type="GO" id="GO:0008270">
    <property type="term" value="F:zinc ion binding"/>
    <property type="evidence" value="ECO:0007669"/>
    <property type="project" value="InterPro"/>
</dbReference>
<dbReference type="Pfam" id="PF12854">
    <property type="entry name" value="PPR_1"/>
    <property type="match status" value="2"/>
</dbReference>
<dbReference type="Pfam" id="PF01535">
    <property type="entry name" value="PPR"/>
    <property type="match status" value="1"/>
</dbReference>
<comment type="caution">
    <text evidence="5">The sequence shown here is derived from an EMBL/GenBank/DDBJ whole genome shotgun (WGS) entry which is preliminary data.</text>
</comment>
<dbReference type="Gene3D" id="1.25.40.10">
    <property type="entry name" value="Tetratricopeptide repeat domain"/>
    <property type="match status" value="3"/>
</dbReference>
<feature type="repeat" description="PPR" evidence="3">
    <location>
        <begin position="161"/>
        <end position="195"/>
    </location>
</feature>
<feature type="repeat" description="PPR" evidence="3">
    <location>
        <begin position="365"/>
        <end position="399"/>
    </location>
</feature>
<keyword evidence="2" id="KW-0677">Repeat</keyword>
<dbReference type="PANTHER" id="PTHR47926">
    <property type="entry name" value="PENTATRICOPEPTIDE REPEAT-CONTAINING PROTEIN"/>
    <property type="match status" value="1"/>
</dbReference>
<dbReference type="OrthoDB" id="1700852at2759"/>
<comment type="similarity">
    <text evidence="1">Belongs to the PPR family. PCMP-H subfamily.</text>
</comment>
<dbReference type="InterPro" id="IPR011990">
    <property type="entry name" value="TPR-like_helical_dom_sf"/>
</dbReference>